<evidence type="ECO:0000313" key="1">
    <source>
        <dbReference type="EMBL" id="PSV00492.1"/>
    </source>
</evidence>
<comment type="caution">
    <text evidence="1">The sequence shown here is derived from an EMBL/GenBank/DDBJ whole genome shotgun (WGS) entry which is preliminary data.</text>
</comment>
<dbReference type="Proteomes" id="UP000241426">
    <property type="component" value="Unassembled WGS sequence"/>
</dbReference>
<reference evidence="1 2" key="1">
    <citation type="submission" date="2018-01" db="EMBL/GenBank/DDBJ databases">
        <title>Whole genome sequencing of Histamine producing bacteria.</title>
        <authorList>
            <person name="Butler K."/>
        </authorList>
    </citation>
    <scope>NUCLEOTIDE SEQUENCE [LARGE SCALE GENOMIC DNA]</scope>
    <source>
        <strain evidence="1 2">FS-7.2</strain>
    </source>
</reference>
<name>A0A2T3KLB0_9GAMM</name>
<organism evidence="1 2">
    <name type="scientific">Photobacterium kishitanii</name>
    <dbReference type="NCBI Taxonomy" id="318456"/>
    <lineage>
        <taxon>Bacteria</taxon>
        <taxon>Pseudomonadati</taxon>
        <taxon>Pseudomonadota</taxon>
        <taxon>Gammaproteobacteria</taxon>
        <taxon>Vibrionales</taxon>
        <taxon>Vibrionaceae</taxon>
        <taxon>Photobacterium</taxon>
    </lineage>
</organism>
<evidence type="ECO:0000313" key="2">
    <source>
        <dbReference type="Proteomes" id="UP000241426"/>
    </source>
</evidence>
<dbReference type="RefSeq" id="WP_107289122.1">
    <property type="nucleotide sequence ID" value="NZ_PYNF01000003.1"/>
</dbReference>
<protein>
    <submittedName>
        <fullName evidence="1">Uncharacterized protein</fullName>
    </submittedName>
</protein>
<dbReference type="EMBL" id="PYNF01000003">
    <property type="protein sequence ID" value="PSV00492.1"/>
    <property type="molecule type" value="Genomic_DNA"/>
</dbReference>
<dbReference type="AlphaFoldDB" id="A0A2T3KLB0"/>
<proteinExistence type="predicted"/>
<sequence>MFTFKITQEYVQAVLDEMGVTSATEEGIDELIASLDVESIEKAALLSTDPDEQTSYASAEAKAQIQEAMREPE</sequence>
<accession>A0A2T3KLB0</accession>
<gene>
    <name evidence="1" type="ORF">C9J27_04990</name>
</gene>